<dbReference type="GO" id="GO:0004497">
    <property type="term" value="F:monooxygenase activity"/>
    <property type="evidence" value="ECO:0007669"/>
    <property type="project" value="UniProtKB-KW"/>
</dbReference>
<keyword evidence="3" id="KW-0285">Flavoprotein</keyword>
<name>A0ABT5VEK0_9BACI</name>
<keyword evidence="5" id="KW-0560">Oxidoreductase</keyword>
<evidence type="ECO:0000256" key="4">
    <source>
        <dbReference type="ARBA" id="ARBA00022643"/>
    </source>
</evidence>
<dbReference type="Pfam" id="PF03060">
    <property type="entry name" value="NMO"/>
    <property type="match status" value="1"/>
</dbReference>
<dbReference type="Gene3D" id="3.20.20.70">
    <property type="entry name" value="Aldolase class I"/>
    <property type="match status" value="1"/>
</dbReference>
<dbReference type="InterPro" id="IPR013785">
    <property type="entry name" value="Aldolase_TIM"/>
</dbReference>
<evidence type="ECO:0000256" key="5">
    <source>
        <dbReference type="ARBA" id="ARBA00023002"/>
    </source>
</evidence>
<evidence type="ECO:0000256" key="1">
    <source>
        <dbReference type="ARBA" id="ARBA00003535"/>
    </source>
</evidence>
<keyword evidence="6" id="KW-0503">Monooxygenase</keyword>
<comment type="function">
    <text evidence="1">Nitronate monooxygenase that uses molecular oxygen to catalyze the oxidative denitrification of alkyl nitronates. Acts on propionate 3-nitronate (P3N), the presumed physiological substrate. Probably functions in the detoxification of P3N, a metabolic poison produced by plants and fungi as a defense mechanism.</text>
</comment>
<gene>
    <name evidence="6" type="ORF">N7Z68_06990</name>
</gene>
<sequence>MIYKVRRDFMNWETRVTKMLNIKYPVIQGGLAYLAYSDLAAAVSNAGGLGQITAMSLSTPEELRKEIQAVKKKTNKSYGVNYAIGQHGRPFEHMLEVAIEEKVPVITMTGGNPAPIFDMLKGVNTKKLVLVAARRQAEKAEELGADAVIVVGQEGGGHLGRADTGTMVLIPQVVESVKIPVIASGGIGDGKGLMAALALGAEGIEMGTRFIATKECIHAHESYKQKLVDASEADTVVIKRSIGAPARAIKNVWTEKILQVEEENPTYESLKNLISGEANKKYIYEGNESEGFGWAGQVMGRIKDIPTVQELFNRMIKEGQEIRTTWSK</sequence>
<keyword evidence="7" id="KW-1185">Reference proteome</keyword>
<evidence type="ECO:0000313" key="7">
    <source>
        <dbReference type="Proteomes" id="UP001148125"/>
    </source>
</evidence>
<reference evidence="6" key="1">
    <citation type="submission" date="2024-05" db="EMBL/GenBank/DDBJ databases">
        <title>Alkalihalobacillus sp. strain MEB203 novel alkaliphilic bacterium from Lonar Lake, India.</title>
        <authorList>
            <person name="Joshi A."/>
            <person name="Thite S."/>
            <person name="Mengade P."/>
        </authorList>
    </citation>
    <scope>NUCLEOTIDE SEQUENCE</scope>
    <source>
        <strain evidence="6">MEB 203</strain>
    </source>
</reference>
<proteinExistence type="predicted"/>
<organism evidence="6 7">
    <name type="scientific">Alkalihalobacterium chitinilyticum</name>
    <dbReference type="NCBI Taxonomy" id="2980103"/>
    <lineage>
        <taxon>Bacteria</taxon>
        <taxon>Bacillati</taxon>
        <taxon>Bacillota</taxon>
        <taxon>Bacilli</taxon>
        <taxon>Bacillales</taxon>
        <taxon>Bacillaceae</taxon>
        <taxon>Alkalihalobacterium</taxon>
    </lineage>
</organism>
<accession>A0ABT5VEK0</accession>
<dbReference type="CDD" id="cd04730">
    <property type="entry name" value="NPD_like"/>
    <property type="match status" value="1"/>
</dbReference>
<protein>
    <recommendedName>
        <fullName evidence="2">Probable nitronate monooxygenase</fullName>
    </recommendedName>
</protein>
<dbReference type="PANTHER" id="PTHR32332:SF20">
    <property type="entry name" value="2-NITROPROPANE DIOXYGENASE-LIKE PROTEIN"/>
    <property type="match status" value="1"/>
</dbReference>
<evidence type="ECO:0000256" key="2">
    <source>
        <dbReference type="ARBA" id="ARBA00013457"/>
    </source>
</evidence>
<dbReference type="PANTHER" id="PTHR32332">
    <property type="entry name" value="2-NITROPROPANE DIOXYGENASE"/>
    <property type="match status" value="1"/>
</dbReference>
<keyword evidence="4" id="KW-0288">FMN</keyword>
<evidence type="ECO:0000313" key="6">
    <source>
        <dbReference type="EMBL" id="MDE5413127.1"/>
    </source>
</evidence>
<comment type="caution">
    <text evidence="6">The sequence shown here is derived from an EMBL/GenBank/DDBJ whole genome shotgun (WGS) entry which is preliminary data.</text>
</comment>
<dbReference type="InterPro" id="IPR004136">
    <property type="entry name" value="NMO"/>
</dbReference>
<evidence type="ECO:0000256" key="3">
    <source>
        <dbReference type="ARBA" id="ARBA00022630"/>
    </source>
</evidence>
<dbReference type="Proteomes" id="UP001148125">
    <property type="component" value="Unassembled WGS sequence"/>
</dbReference>
<dbReference type="RefSeq" id="WP_275117806.1">
    <property type="nucleotide sequence ID" value="NZ_JAOTPO010000003.1"/>
</dbReference>
<dbReference type="SUPFAM" id="SSF51412">
    <property type="entry name" value="Inosine monophosphate dehydrogenase (IMPDH)"/>
    <property type="match status" value="1"/>
</dbReference>
<dbReference type="EMBL" id="JAOTPO010000003">
    <property type="protein sequence ID" value="MDE5413127.1"/>
    <property type="molecule type" value="Genomic_DNA"/>
</dbReference>